<gene>
    <name evidence="1" type="ORF">F8M41_023199</name>
</gene>
<dbReference type="EMBL" id="WTPW01000746">
    <property type="protein sequence ID" value="KAF0483872.1"/>
    <property type="molecule type" value="Genomic_DNA"/>
</dbReference>
<name>A0A8H4ADT0_GIGMA</name>
<reference evidence="1 2" key="1">
    <citation type="journal article" date="2019" name="Environ. Microbiol.">
        <title>At the nexus of three kingdoms: the genome of the mycorrhizal fungus Gigaspora margarita provides insights into plant, endobacterial and fungal interactions.</title>
        <authorList>
            <person name="Venice F."/>
            <person name="Ghignone S."/>
            <person name="Salvioli di Fossalunga A."/>
            <person name="Amselem J."/>
            <person name="Novero M."/>
            <person name="Xianan X."/>
            <person name="Sedzielewska Toro K."/>
            <person name="Morin E."/>
            <person name="Lipzen A."/>
            <person name="Grigoriev I.V."/>
            <person name="Henrissat B."/>
            <person name="Martin F.M."/>
            <person name="Bonfante P."/>
        </authorList>
    </citation>
    <scope>NUCLEOTIDE SEQUENCE [LARGE SCALE GENOMIC DNA]</scope>
    <source>
        <strain evidence="1 2">BEG34</strain>
    </source>
</reference>
<dbReference type="AlphaFoldDB" id="A0A8H4ADT0"/>
<dbReference type="Proteomes" id="UP000439903">
    <property type="component" value="Unassembled WGS sequence"/>
</dbReference>
<accession>A0A8H4ADT0</accession>
<evidence type="ECO:0000313" key="2">
    <source>
        <dbReference type="Proteomes" id="UP000439903"/>
    </source>
</evidence>
<protein>
    <submittedName>
        <fullName evidence="1">Uncharacterized protein</fullName>
    </submittedName>
</protein>
<evidence type="ECO:0000313" key="1">
    <source>
        <dbReference type="EMBL" id="KAF0483872.1"/>
    </source>
</evidence>
<proteinExistence type="predicted"/>
<sequence>MFIQGLQPDLLLAIGPFMSSMIQKAIKKAQMCKMTFAYNIVVCEPISIYNVESNFVVPTFLVAQVTCPVSTLVVVLTTLALNNHIEQ</sequence>
<organism evidence="1 2">
    <name type="scientific">Gigaspora margarita</name>
    <dbReference type="NCBI Taxonomy" id="4874"/>
    <lineage>
        <taxon>Eukaryota</taxon>
        <taxon>Fungi</taxon>
        <taxon>Fungi incertae sedis</taxon>
        <taxon>Mucoromycota</taxon>
        <taxon>Glomeromycotina</taxon>
        <taxon>Glomeromycetes</taxon>
        <taxon>Diversisporales</taxon>
        <taxon>Gigasporaceae</taxon>
        <taxon>Gigaspora</taxon>
    </lineage>
</organism>
<dbReference type="OrthoDB" id="2444994at2759"/>
<keyword evidence="2" id="KW-1185">Reference proteome</keyword>
<comment type="caution">
    <text evidence="1">The sequence shown here is derived from an EMBL/GenBank/DDBJ whole genome shotgun (WGS) entry which is preliminary data.</text>
</comment>